<dbReference type="GO" id="GO:0031177">
    <property type="term" value="F:phosphopantetheine binding"/>
    <property type="evidence" value="ECO:0007669"/>
    <property type="project" value="InterPro"/>
</dbReference>
<dbReference type="Proteomes" id="UP000077701">
    <property type="component" value="Unassembled WGS sequence"/>
</dbReference>
<feature type="region of interest" description="Disordered" evidence="7">
    <location>
        <begin position="118"/>
        <end position="140"/>
    </location>
</feature>
<evidence type="ECO:0000256" key="2">
    <source>
        <dbReference type="ARBA" id="ARBA00022553"/>
    </source>
</evidence>
<dbReference type="STRING" id="161355.PS9374_06962"/>
<dbReference type="SUPFAM" id="SSF55048">
    <property type="entry name" value="Probable ACP-binding domain of malonyl-CoA ACP transacylase"/>
    <property type="match status" value="1"/>
</dbReference>
<dbReference type="SUPFAM" id="SSF47336">
    <property type="entry name" value="ACP-like"/>
    <property type="match status" value="2"/>
</dbReference>
<dbReference type="SMART" id="SM00822">
    <property type="entry name" value="PKS_KR"/>
    <property type="match status" value="2"/>
</dbReference>
<dbReference type="Pfam" id="PF22953">
    <property type="entry name" value="SpnB_Rossmann"/>
    <property type="match status" value="2"/>
</dbReference>
<dbReference type="InterPro" id="IPR042104">
    <property type="entry name" value="PKS_dehydratase_sf"/>
</dbReference>
<feature type="region of interest" description="Disordered" evidence="7">
    <location>
        <begin position="2752"/>
        <end position="2771"/>
    </location>
</feature>
<dbReference type="InterPro" id="IPR001227">
    <property type="entry name" value="Ac_transferase_dom_sf"/>
</dbReference>
<dbReference type="GO" id="GO:0004315">
    <property type="term" value="F:3-oxoacyl-[acyl-carrier-protein] synthase activity"/>
    <property type="evidence" value="ECO:0007669"/>
    <property type="project" value="InterPro"/>
</dbReference>
<organism evidence="11 12">
    <name type="scientific">Planomonospora sphaerica</name>
    <dbReference type="NCBI Taxonomy" id="161355"/>
    <lineage>
        <taxon>Bacteria</taxon>
        <taxon>Bacillati</taxon>
        <taxon>Actinomycetota</taxon>
        <taxon>Actinomycetes</taxon>
        <taxon>Streptosporangiales</taxon>
        <taxon>Streptosporangiaceae</taxon>
        <taxon>Planomonospora</taxon>
    </lineage>
</organism>
<dbReference type="InterPro" id="IPR057326">
    <property type="entry name" value="KR_dom"/>
</dbReference>
<dbReference type="InterPro" id="IPR013968">
    <property type="entry name" value="PKS_KR"/>
</dbReference>
<dbReference type="Pfam" id="PF00109">
    <property type="entry name" value="ketoacyl-synt"/>
    <property type="match status" value="1"/>
</dbReference>
<dbReference type="Gene3D" id="3.30.70.3290">
    <property type="match status" value="1"/>
</dbReference>
<evidence type="ECO:0000313" key="11">
    <source>
        <dbReference type="EMBL" id="GAT71271.1"/>
    </source>
</evidence>
<dbReference type="FunFam" id="1.10.1200.10:FF:000007">
    <property type="entry name" value="Probable polyketide synthase pks17"/>
    <property type="match status" value="2"/>
</dbReference>
<dbReference type="GO" id="GO:0006633">
    <property type="term" value="P:fatty acid biosynthetic process"/>
    <property type="evidence" value="ECO:0007669"/>
    <property type="project" value="InterPro"/>
</dbReference>
<feature type="compositionally biased region" description="Low complexity" evidence="7">
    <location>
        <begin position="1836"/>
        <end position="1849"/>
    </location>
</feature>
<dbReference type="InterPro" id="IPR016039">
    <property type="entry name" value="Thiolase-like"/>
</dbReference>
<keyword evidence="1" id="KW-0596">Phosphopantetheine</keyword>
<name>A0A171DQD0_9ACTN</name>
<evidence type="ECO:0000256" key="4">
    <source>
        <dbReference type="ARBA" id="ARBA00023268"/>
    </source>
</evidence>
<dbReference type="SMART" id="SM00826">
    <property type="entry name" value="PKS_DH"/>
    <property type="match status" value="2"/>
</dbReference>
<feature type="region of interest" description="Disordered" evidence="7">
    <location>
        <begin position="1819"/>
        <end position="1851"/>
    </location>
</feature>
<dbReference type="Pfam" id="PF02801">
    <property type="entry name" value="Ketoacyl-synt_C"/>
    <property type="match status" value="1"/>
</dbReference>
<feature type="active site" description="Proton acceptor; for dehydratase activity" evidence="6">
    <location>
        <position position="2050"/>
    </location>
</feature>
<sequence>MAALPGGRRWSRLRVSHAFHSPLMEPVLEDFRRVAESVTYRQPDVSGPVAVSTVTGAPVAGEWGSAEYWVEHVRRSVRFADAVDAARGLGVSRWVEVGPDAVLTALASQVLAADPADGAGASAGAGSADGTEGASGTAAAGGADSAVVGLQRRGRDEVETLLTGVGRAYAHGMTVDWARYFSGSGARRVELPTYAFQRQRFWLQARAGAGDVSAAGLSAADHPLLGAAVALADSGGVVLTGRLSVGVQSWLADHVVGGVVLFPGTGFVELAIRAGDQVGCGAVEELTLEAPLVLPERGGVQVQVVVGAPDETGARTLNIYSRDHNPAADLLWTRNATGVLVDGPASEGTGLSQWPPAEATPISLETLYEQFAESGLAYGPLFRGLTAAWKSGEDVFAEIDLPEQGRSEAGRFGVHPALLDACLHASTFTDSLGDQAVLPFAWTGVTLHATGAVAARVRLAPIGPGTVTLTVADGAGAPVMSVDSLALRPVAMDQLAEARSAFHDSLFRVEWAQTAAGASAGSVSWGRWNGLVEGAQVPEAVVFECPVPDGGVPGSDAPDVSGADVPGMVRSAVAEVLGVVQAWLAEERFAASRLVVVTRGAVALPGEDLDVRLAPVWGLVRAAQAENPDRFVLVDTDDAPGSAEALGAVIGSGEPETVVRGGEPRVARLVRVPAGTSSDTRVDRADEVEPAPVWDADGTVLVTGGTGGLGALVARHLVVEHGVRHLVLTSRRGLQAPGAAELAAELTALGARVTVAACDVADRQALADLLAAVPVEHPLRGVVHAAGVLDDGVVAALTPERIDAVLRPKADAAWYLHELTADLGLSVFVLFSSASGTLGSAGQGNYAAANAFLDGLAAYRQARGLAAQSLAWGLWAGGGMDDALKRTGRPRTSQGGVIPLSVDEGLALLDAAQNAGGPALVPVNLDLITLRTLSDGLPRMFRVLVPVSRRRSVAGRADSAALRGRLAALPQEEWPKTLLNLVLTHVAGVLGHAGPEAVEPDRAFQELGFDSLTAVEFRNRLNAATGLRLSPTLVFDHPAPTVLVDHLLDLMSDDGGKPAVVAATTALTDEPIAIVGMACRYPGGVESPDDLWRLVAEGTDAISEFPENRGWDVERIYDPTGERPDTTYTREGGFLHSAAEFDPAFFGISPNEALVMDPQQRLLLETSWEAIERAGIDPASLKGSRTGVFAGMMYHDYAANSSTGAIASGRISYVFGLEGPSASIDTACSSSLVALHLAAQALRSGECSLALAGGVAVMATPEVFVEFSRQRGLAPDGRAKSFADSTDGTSWGEGVGMLLVERLSDARRNGHPVLAIVRGTAINQDGASNGLTAPNGPSQQRVIQQALANARLTPSDIDVVEAHGTGTTLGDPIEAQALLATYGQDRPEDRPLWLGSIKSNMGHTQAAAGAAGIIKLVMAMRHGLMPKTLHVDAPTSQVDWSEGRVELLTEAREWAQNGHPRRAGVSSFGLSGTNAHVIIEEPPAVKAVEPAGHVDLPVVPLVVSGKSTEALRAQAGRLAAHVETRPEAGLADVGLSLVSTRAVFERRAVVTAADREGAVRALRELAGGSASVAEAVRGGKTGFLFSGQGAQRAGMGRELYAAFPVFAEALDAVCAVADAELGRSLRELMFAEEQDRGEGGDADQDRGQGEGAAEVLGRTEFAQVALVAFEVALFRLLESWGVRPDVLVGHSVGELAAAHVAGVLDLADVVRLVVARGRLMQALPAGGVMVAVQASEAEVAPLLTAGVGVAAVNGPSSVVVSGERAGVEAVVAALPEGRRWSRLRVSHAFHSPLMEPVLEGFRRVAESVTYRQPDVSGPVAVSTVTGRPVSGGSLPGSAASEASETSVSGSGAGSVVGWGSAEYWVEHVRRSVRFADAVDAARGLGVSRWVEVGPDAVLTALAAQVLAADPADGANGAGGTSGTAAAAAAAGAGSAGGADSAVVGLQRRGRDEVETLLTGLGQAYAHGVGVNWARYFSGSGARRVELPTYAFDRRRYWLDGPAKASGDVTMTGQAAAGHPLLSAVVVSPEGDGVVLTGRLAIATQPWLGDHAVQGTLLLPGTGYVELALRAGEEVGCHLVEELTIEALMPLTPTGGTSVQVVVGGADAAGTRPIAVYSRVEDAPPHVMWTRHASGFLAVGDPPAPEPLGVDGVWPPAGSEPVDIGDVYDYLTSQGYHYGPMFRGLRAVWRRGEEVFAEVALPDEAWAQAAEFRVHPSLLDAALSATDFLGGRMPQDIGASQLPFAWTGVSLHSGGAARMRVRINGIGPDSVKLELFDGLGMPVATVDSLVVRPVTPDRIAAAAAASTGTRYRESLYRIGWSHLPVGTAGEAAPGNWAVLGPDGLGLTGVPVFADLAALLAAPETPELVVLPCAPGTDDVPGAVRSALDGVLAAVRVLLDDERFAATRLMVVTRGAVSVDGEDVDVRSAPVWGLMRAAQAENPGRFLLADVDGPGVPPFLASLGEPEMALRAGDVRVPRLAGVPASDAAAPPPWDPSGTVLVTGGTSGLGALVARHLVSVHGVRHLLLTSRSGPDGEAATALRSELEELGARVTVAACDVADREALAGLLAGVPAEHPLRGVVHAAGVMDNNLVGSLTAEQFDRVLRPKVAGAWNLHELTGDADLTAFVIFSSVSGLVMGAGQANYAAANRFGDALARHRRSAGLPATALAYGLWTTPTGLGGKGVDAGMEEQRMAAMGLPPISSAEGLVLFDEAVGLGEPVLVPMRLDTEAMAAGGEVPAIFREVVDTRARRPARAPAARQGGAPAVPAGPATLEQRLAGLGERERERVLLDLVRTHVAAVRHDEPSAIEPHKGFTEMGLDSLAGIELRNRLQSATGLRLPATLMFDYPNPGVLAGFLLAELLPGIPAAPVPASGGGRAEEADEGAIRRAIESIPVTRLREAGLLEALLKLAAPERTEAGQPDPEPAGPDDRSDAIKSMAVDDLVRAALATGESN</sequence>
<dbReference type="Pfam" id="PF00698">
    <property type="entry name" value="Acyl_transf_1"/>
    <property type="match status" value="2"/>
</dbReference>
<keyword evidence="4" id="KW-0511">Multifunctional enzyme</keyword>
<evidence type="ECO:0000256" key="7">
    <source>
        <dbReference type="SAM" id="MobiDB-lite"/>
    </source>
</evidence>
<dbReference type="InterPro" id="IPR032821">
    <property type="entry name" value="PKS_assoc"/>
</dbReference>
<dbReference type="CDD" id="cd08956">
    <property type="entry name" value="KR_3_FAS_SDR_x"/>
    <property type="match status" value="2"/>
</dbReference>
<dbReference type="Gene3D" id="1.10.1200.10">
    <property type="entry name" value="ACP-like"/>
    <property type="match status" value="2"/>
</dbReference>
<dbReference type="InterPro" id="IPR009081">
    <property type="entry name" value="PP-bd_ACP"/>
</dbReference>
<dbReference type="PANTHER" id="PTHR43775:SF51">
    <property type="entry name" value="INACTIVE PHENOLPHTHIOCEROL SYNTHESIS POLYKETIDE SYNTHASE TYPE I PKS1-RELATED"/>
    <property type="match status" value="1"/>
</dbReference>
<dbReference type="FunFam" id="3.40.47.10:FF:000019">
    <property type="entry name" value="Polyketide synthase type I"/>
    <property type="match status" value="1"/>
</dbReference>
<dbReference type="SUPFAM" id="SSF53901">
    <property type="entry name" value="Thiolase-like"/>
    <property type="match status" value="1"/>
</dbReference>
<dbReference type="InterPro" id="IPR016036">
    <property type="entry name" value="Malonyl_transacylase_ACP-bd"/>
</dbReference>
<dbReference type="InterPro" id="IPR018201">
    <property type="entry name" value="Ketoacyl_synth_AS"/>
</dbReference>
<dbReference type="Pfam" id="PF16197">
    <property type="entry name" value="KAsynt_C_assoc"/>
    <property type="match status" value="1"/>
</dbReference>
<evidence type="ECO:0000259" key="8">
    <source>
        <dbReference type="PROSITE" id="PS50075"/>
    </source>
</evidence>
<reference evidence="11 12" key="1">
    <citation type="journal article" date="2016" name="Genome Announc.">
        <title>Draft Genome Sequence of Planomonospora sphaerica JCM9374, a Rare Actinomycete.</title>
        <authorList>
            <person name="Dohra H."/>
            <person name="Suzuki T."/>
            <person name="Inoue Y."/>
            <person name="Kodani S."/>
        </authorList>
    </citation>
    <scope>NUCLEOTIDE SEQUENCE [LARGE SCALE GENOMIC DNA]</scope>
    <source>
        <strain evidence="11 12">JCM 9374</strain>
    </source>
</reference>
<reference evidence="12" key="2">
    <citation type="submission" date="2016-04" db="EMBL/GenBank/DDBJ databases">
        <title>Planomonospora sphaerica JCM9374 whole genome shotgun sequence.</title>
        <authorList>
            <person name="Suzuki T."/>
            <person name="Dohra H."/>
            <person name="Kodani S."/>
        </authorList>
    </citation>
    <scope>NUCLEOTIDE SEQUENCE [LARGE SCALE GENOMIC DNA]</scope>
    <source>
        <strain evidence="12">JCM 9374</strain>
    </source>
</reference>
<dbReference type="InterPro" id="IPR014030">
    <property type="entry name" value="Ketoacyl_synth_N"/>
</dbReference>
<dbReference type="InterPro" id="IPR020841">
    <property type="entry name" value="PKS_Beta-ketoAc_synthase_dom"/>
</dbReference>
<dbReference type="SMART" id="SM00823">
    <property type="entry name" value="PKS_PP"/>
    <property type="match status" value="2"/>
</dbReference>
<evidence type="ECO:0000256" key="6">
    <source>
        <dbReference type="PROSITE-ProRule" id="PRU01363"/>
    </source>
</evidence>
<evidence type="ECO:0000256" key="5">
    <source>
        <dbReference type="ARBA" id="ARBA00023315"/>
    </source>
</evidence>
<dbReference type="PROSITE" id="PS00606">
    <property type="entry name" value="KS3_1"/>
    <property type="match status" value="1"/>
</dbReference>
<keyword evidence="5" id="KW-0012">Acyltransferase</keyword>
<dbReference type="InterPro" id="IPR049552">
    <property type="entry name" value="PKS_DH_N"/>
</dbReference>
<dbReference type="InterPro" id="IPR016035">
    <property type="entry name" value="Acyl_Trfase/lysoPLipase"/>
</dbReference>
<dbReference type="Gene3D" id="3.10.129.110">
    <property type="entry name" value="Polyketide synthase dehydratase"/>
    <property type="match status" value="2"/>
</dbReference>
<dbReference type="Gene3D" id="3.40.366.10">
    <property type="entry name" value="Malonyl-Coenzyme A Acyl Carrier Protein, domain 2"/>
    <property type="match status" value="2"/>
</dbReference>
<keyword evidence="3" id="KW-0808">Transferase</keyword>
<evidence type="ECO:0000256" key="1">
    <source>
        <dbReference type="ARBA" id="ARBA00022450"/>
    </source>
</evidence>
<feature type="domain" description="Ketosynthase family 3 (KS3)" evidence="9">
    <location>
        <begin position="1069"/>
        <end position="1481"/>
    </location>
</feature>
<evidence type="ECO:0000259" key="9">
    <source>
        <dbReference type="PROSITE" id="PS52004"/>
    </source>
</evidence>
<evidence type="ECO:0000313" key="12">
    <source>
        <dbReference type="Proteomes" id="UP000077701"/>
    </source>
</evidence>
<dbReference type="PROSITE" id="PS50075">
    <property type="entry name" value="CARRIER"/>
    <property type="match status" value="2"/>
</dbReference>
<dbReference type="PROSITE" id="PS52004">
    <property type="entry name" value="KS3_2"/>
    <property type="match status" value="1"/>
</dbReference>
<dbReference type="Gene3D" id="1.10.1240.100">
    <property type="match status" value="1"/>
</dbReference>
<dbReference type="CDD" id="cd00833">
    <property type="entry name" value="PKS"/>
    <property type="match status" value="1"/>
</dbReference>
<evidence type="ECO:0000259" key="10">
    <source>
        <dbReference type="PROSITE" id="PS52019"/>
    </source>
</evidence>
<feature type="region of interest" description="N-terminal hotdog fold" evidence="6">
    <location>
        <begin position="2018"/>
        <end position="2143"/>
    </location>
</feature>
<feature type="region of interest" description="C-terminal hotdog fold" evidence="6">
    <location>
        <begin position="359"/>
        <end position="496"/>
    </location>
</feature>
<dbReference type="Pfam" id="PF00550">
    <property type="entry name" value="PP-binding"/>
    <property type="match status" value="2"/>
</dbReference>
<dbReference type="EMBL" id="BDCX01000024">
    <property type="protein sequence ID" value="GAT71271.1"/>
    <property type="molecule type" value="Genomic_DNA"/>
</dbReference>
<feature type="active site" description="Proton donor; for dehydratase activity" evidence="6">
    <location>
        <position position="420"/>
    </location>
</feature>
<dbReference type="InterPro" id="IPR049900">
    <property type="entry name" value="PKS_mFAS_DH"/>
</dbReference>
<dbReference type="InterPro" id="IPR036736">
    <property type="entry name" value="ACP-like_sf"/>
</dbReference>
<dbReference type="InterPro" id="IPR020807">
    <property type="entry name" value="PKS_DH"/>
</dbReference>
<accession>A0A171DQD0</accession>
<feature type="domain" description="Carrier" evidence="8">
    <location>
        <begin position="976"/>
        <end position="1051"/>
    </location>
</feature>
<dbReference type="PANTHER" id="PTHR43775">
    <property type="entry name" value="FATTY ACID SYNTHASE"/>
    <property type="match status" value="1"/>
</dbReference>
<comment type="caution">
    <text evidence="11">The sequence shown here is derived from an EMBL/GenBank/DDBJ whole genome shotgun (WGS) entry which is preliminary data.</text>
</comment>
<dbReference type="InterPro" id="IPR036291">
    <property type="entry name" value="NAD(P)-bd_dom_sf"/>
</dbReference>
<feature type="domain" description="Carrier" evidence="8">
    <location>
        <begin position="2784"/>
        <end position="2861"/>
    </location>
</feature>
<dbReference type="SUPFAM" id="SSF52151">
    <property type="entry name" value="FabD/lysophospholipase-like"/>
    <property type="match status" value="2"/>
</dbReference>
<feature type="active site" description="Proton acceptor; for dehydratase activity" evidence="6">
    <location>
        <position position="254"/>
    </location>
</feature>
<keyword evidence="2" id="KW-0597">Phosphoprotein</keyword>
<feature type="domain" description="PKS/mFAS DH" evidence="10">
    <location>
        <begin position="222"/>
        <end position="496"/>
    </location>
</feature>
<protein>
    <submittedName>
        <fullName evidence="11">Beta-ketoacyl synthase</fullName>
    </submittedName>
</protein>
<feature type="domain" description="PKS/mFAS DH" evidence="10">
    <location>
        <begin position="2018"/>
        <end position="2299"/>
    </location>
</feature>
<dbReference type="GO" id="GO:0004312">
    <property type="term" value="F:fatty acid synthase activity"/>
    <property type="evidence" value="ECO:0007669"/>
    <property type="project" value="TreeGrafter"/>
</dbReference>
<dbReference type="Gene3D" id="3.40.47.10">
    <property type="match status" value="2"/>
</dbReference>
<dbReference type="InterPro" id="IPR014043">
    <property type="entry name" value="Acyl_transferase_dom"/>
</dbReference>
<proteinExistence type="predicted"/>
<dbReference type="Pfam" id="PF14765">
    <property type="entry name" value="PS-DH"/>
    <property type="match status" value="2"/>
</dbReference>
<feature type="region of interest" description="N-terminal hotdog fold" evidence="6">
    <location>
        <begin position="222"/>
        <end position="347"/>
    </location>
</feature>
<dbReference type="PROSITE" id="PS52019">
    <property type="entry name" value="PKS_MFAS_DH"/>
    <property type="match status" value="2"/>
</dbReference>
<dbReference type="Pfam" id="PF21089">
    <property type="entry name" value="PKS_DH_N"/>
    <property type="match status" value="2"/>
</dbReference>
<dbReference type="InterPro" id="IPR014031">
    <property type="entry name" value="Ketoacyl_synth_C"/>
</dbReference>
<feature type="region of interest" description="Disordered" evidence="7">
    <location>
        <begin position="2912"/>
        <end position="2936"/>
    </location>
</feature>
<evidence type="ECO:0000256" key="3">
    <source>
        <dbReference type="ARBA" id="ARBA00022679"/>
    </source>
</evidence>
<dbReference type="InterPro" id="IPR006162">
    <property type="entry name" value="Ppantetheine_attach_site"/>
</dbReference>
<feature type="region of interest" description="C-terminal hotdog fold" evidence="6">
    <location>
        <begin position="2158"/>
        <end position="2299"/>
    </location>
</feature>
<dbReference type="SMART" id="SM01294">
    <property type="entry name" value="PKS_PP_betabranch"/>
    <property type="match status" value="2"/>
</dbReference>
<dbReference type="SMART" id="SM00827">
    <property type="entry name" value="PKS_AT"/>
    <property type="match status" value="1"/>
</dbReference>
<feature type="compositionally biased region" description="Low complexity" evidence="7">
    <location>
        <begin position="2754"/>
        <end position="2771"/>
    </location>
</feature>
<feature type="active site" description="Proton donor; for dehydratase activity" evidence="6">
    <location>
        <position position="2219"/>
    </location>
</feature>
<dbReference type="InterPro" id="IPR055123">
    <property type="entry name" value="SpnB-like_Rossmann"/>
</dbReference>
<dbReference type="InterPro" id="IPR049551">
    <property type="entry name" value="PKS_DH_C"/>
</dbReference>
<dbReference type="Gene3D" id="3.40.50.720">
    <property type="entry name" value="NAD(P)-binding Rossmann-like Domain"/>
    <property type="match status" value="2"/>
</dbReference>
<keyword evidence="12" id="KW-1185">Reference proteome</keyword>
<dbReference type="SMART" id="SM00825">
    <property type="entry name" value="PKS_KS"/>
    <property type="match status" value="1"/>
</dbReference>
<dbReference type="Pfam" id="PF08659">
    <property type="entry name" value="KR"/>
    <property type="match status" value="2"/>
</dbReference>
<dbReference type="PROSITE" id="PS00012">
    <property type="entry name" value="PHOSPHOPANTETHEINE"/>
    <property type="match status" value="1"/>
</dbReference>
<gene>
    <name evidence="11" type="ORF">PS9374_06962</name>
</gene>
<dbReference type="InterPro" id="IPR050091">
    <property type="entry name" value="PKS_NRPS_Biosynth_Enz"/>
</dbReference>
<dbReference type="SUPFAM" id="SSF51735">
    <property type="entry name" value="NAD(P)-binding Rossmann-fold domains"/>
    <property type="match status" value="4"/>
</dbReference>
<dbReference type="InterPro" id="IPR020806">
    <property type="entry name" value="PKS_PP-bd"/>
</dbReference>